<dbReference type="InterPro" id="IPR004155">
    <property type="entry name" value="PBS_lyase_HEAT"/>
</dbReference>
<accession>A0AAE0L1Y8</accession>
<keyword evidence="3" id="KW-0677">Repeat</keyword>
<comment type="subcellular location">
    <subcellularLocation>
        <location evidence="1">Cytoplasm</location>
        <location evidence="1">Cytoskeleton</location>
        <location evidence="1">Cilium axoneme</location>
    </subcellularLocation>
</comment>
<feature type="region of interest" description="Disordered" evidence="5">
    <location>
        <begin position="1090"/>
        <end position="1137"/>
    </location>
</feature>
<feature type="compositionally biased region" description="Polar residues" evidence="5">
    <location>
        <begin position="172"/>
        <end position="181"/>
    </location>
</feature>
<dbReference type="SMART" id="SM00567">
    <property type="entry name" value="EZ_HEAT"/>
    <property type="match status" value="6"/>
</dbReference>
<gene>
    <name evidence="6" type="ORF">CYMTET_22464</name>
</gene>
<evidence type="ECO:0000256" key="5">
    <source>
        <dbReference type="SAM" id="MobiDB-lite"/>
    </source>
</evidence>
<protein>
    <submittedName>
        <fullName evidence="6">Uncharacterized protein</fullName>
    </submittedName>
</protein>
<keyword evidence="7" id="KW-1185">Reference proteome</keyword>
<feature type="region of interest" description="Disordered" evidence="5">
    <location>
        <begin position="593"/>
        <end position="618"/>
    </location>
</feature>
<comment type="caution">
    <text evidence="6">The sequence shown here is derived from an EMBL/GenBank/DDBJ whole genome shotgun (WGS) entry which is preliminary data.</text>
</comment>
<dbReference type="InterPro" id="IPR000357">
    <property type="entry name" value="HEAT"/>
</dbReference>
<evidence type="ECO:0000256" key="1">
    <source>
        <dbReference type="ARBA" id="ARBA00004430"/>
    </source>
</evidence>
<feature type="compositionally biased region" description="Polar residues" evidence="5">
    <location>
        <begin position="101"/>
        <end position="114"/>
    </location>
</feature>
<feature type="compositionally biased region" description="Polar residues" evidence="5">
    <location>
        <begin position="84"/>
        <end position="93"/>
    </location>
</feature>
<dbReference type="SUPFAM" id="SSF52200">
    <property type="entry name" value="Toll/Interleukin receptor TIR domain"/>
    <property type="match status" value="1"/>
</dbReference>
<dbReference type="SUPFAM" id="SSF52047">
    <property type="entry name" value="RNI-like"/>
    <property type="match status" value="4"/>
</dbReference>
<dbReference type="SUPFAM" id="SSF48371">
    <property type="entry name" value="ARM repeat"/>
    <property type="match status" value="1"/>
</dbReference>
<dbReference type="InterPro" id="IPR052410">
    <property type="entry name" value="DRC5"/>
</dbReference>
<organism evidence="6 7">
    <name type="scientific">Cymbomonas tetramitiformis</name>
    <dbReference type="NCBI Taxonomy" id="36881"/>
    <lineage>
        <taxon>Eukaryota</taxon>
        <taxon>Viridiplantae</taxon>
        <taxon>Chlorophyta</taxon>
        <taxon>Pyramimonadophyceae</taxon>
        <taxon>Pyramimonadales</taxon>
        <taxon>Pyramimonadaceae</taxon>
        <taxon>Cymbomonas</taxon>
    </lineage>
</organism>
<dbReference type="InterPro" id="IPR016024">
    <property type="entry name" value="ARM-type_fold"/>
</dbReference>
<dbReference type="Pfam" id="PF02985">
    <property type="entry name" value="HEAT"/>
    <property type="match status" value="1"/>
</dbReference>
<evidence type="ECO:0000256" key="4">
    <source>
        <dbReference type="ARBA" id="ARBA00023212"/>
    </source>
</evidence>
<feature type="compositionally biased region" description="Polar residues" evidence="5">
    <location>
        <begin position="189"/>
        <end position="202"/>
    </location>
</feature>
<sequence>MHPDIPEKLEALCDKISEEAAKQPSVEAGEQIKDNIRKKLAKVHKNFKIDLLKCIDANNGIPKLEDLENMRKLVEAPQVELPDTASQPAQDTLPSAVPRANLTSIGAGPSTSRPTVGMQPSPLSQNQAEAAPGLPNPPTLPAMPENVGTPTLEYLENMRKLVEAPQVELPDTASQPAQDTLPSAVPRANLTSIGAGPSTSRPTVGMQPSPLSQNQAEAAPGLPNPPTLPAMPENVGTPTLEYLENMRKLVEAPQVEQHEEELQTSWSRLLKLTDEELLDEEYPLSASSNAVSADVTTVSPNVPRSMTHKGDPQVVTDRSLNALLREGFPPIGAGPSTSRPTVGMQPSPLSQNQAEAAPGLPIPPTLPAPPESANLATNPRQRCAMVAYQHDSFMAHVVLPNVTGERKRKFEAEQEEQVKQNFQDAEVKYYAQGGNVFSIHIHKTYDGKRAKTDALFAQNILRFELGGPAVSLGPIPVCEEAGCLVVKFWSSEAVFLAVKARFDSGPLALPLPGGLFPVVRCELEHACATFIELEMTASSWENIRTLEGQYGDLIGALSGPGRLGISDTVTSLMTISPDLDDGWLCVSAPPQVADEATREGIPQDPKPPTPLPEKGEEISPGLQARFGRAAEVRSPEAERLNLDGTEPAPHAEAIVARLEDANEDVRKAAVEALGRLGEHAAPHAGAIAAQLEDANAEVRMAVAAALWRLEYADSVVRLTAVEALGMLGEHAAPHAGAIAARLEDANEDMRMAAAMALESLGEHAAPHVGAIAARLEDANEDMRRAAVEALWRLGEHAAPYAGAIAARLEDTNALLRLTAMETLGRLGEHAAPHVKLLRHAWKMLDEDVRRAAMALGRLLGKHTALYDEAMAARLEDANADMRWAAAMALRRLEEHAAPHAGAIAARLEDADARTSVQSALALETSPTSTDSLLHDLLHAKGRDEAFEYDVVVVTPASARDTAQRLAGYLNTRTHLVTSPLSGPPASSKSTPAEEVAHVVLNARRGVVVVLTKGSMTDAGCILGMLSADEAAQNVLLLHMVAEVPFPGYDEQPKSSVGRLSQAFDSKAVVYLQQYEESCFARVAAQLKGLPPRPSPEGAEARKQAAEQAARQCSHLPGPSQSGNTEDPQSPSADGTPLHLRRRGKMFRLFLSHRQLSGRYAVHRTHEALRAEYRCFLDVEAGGLKLHNLVQLVKCSHTLVVYLSDGYFDSQYCVLELAVAAAHELDLVLVRDYRSCVAPPELGDDSRFAVTLRKAYESHGGDRQGVFRGLELSELQALVAQKLAGLWPRSIVYHPELFADYLKSLRRRLGPSDHALEVLSRLKDSVKLETSTGDPLVGSDLIERSLGAKHGIVALDDVSCVTTQPPITDGASLFRLCRELWHLGTLNLSGSKLQDAGTTALGAALADLLSLRQLDLAGNSIQASGARAIAAAVAVHPALRQLVMRSNPIGPEGLEALSGALGSSPQGPKPSHVRGAPALQLLDLGYTKAVTFTHERTAELAWERKPGSGREQGVAVLAGRRVSTLQMSRSYQGRQDTLAVDFGGVLALAEALSRDPPLQSLLLDGNQLMVRSVPEQLGLLDGVEALGRALGFNSTLTHVSLRDNVIKTRGAEALAAGLALNRSVRSLDVRENFMHGRGAPALAATAVSHPALLSFSGIPLDKLRANAAQCLDLGGMKVGTPGFLALSRVLPDCRSLTTLVLDDTWEADRRGSREMQSARKQVMQALGGALKETSTLTALSLRGNALNPECAAMLAAGLAASRALTSLDLSDNALGEAASEDDTRSFRMQHPDLSVYPGRDVPFCASGGKADHGDSSGDDTPPLLEFAEAVATNGTLRTVDLLGNQIKERGIELLLGAVRRTALLPSVCGIPPEATEADLSRRELTPYDAMLLAAELELRGEVSMRELATRAMAHTETTGASTAVSEGGAPWTLTALNLAHNRIFLTGEEHDPRVASRLADILAQEMDGGALTSLNLWGNHMSCADAEALVGAVRQRRLRMKLCGDLLDAVDVDLHQKQRTVAKVILVANDLALEPVVQSLDLSAEMQGFHTTSSERNEDIVALAGALVFNHRLTTLDLSGINIGPHGVKALARALTPNEDGASRISLQTLVLDDCNLARRPFRQSSYDEESPEKIELLSEALADCSLTALSLQGNVLGPKCLEALTRGLILPGDVLGGRALHSLDIRRNGCLDEDGCEDPLRRLASAIEAQPERWVTVDGVPLRALKTGSMTDLDLRDCKISFLGALLMSHWLAENRTVRTVNLLRNVLESPGAQSVMAMFEKSDTLETLCGLQADVEVLDLSSGHLRPWDAVLLAADIRKGVRTKRLHTLRLEGNAIGTDGWNPAVEGFGALGRALQDSPSLARLDLSRNQMRSAGAEVFAPSLQHAHALCVLALAGNELGAAGVKVLMQSLGRNGSLMALDLQDNKIGLREDEENRTPSDDVIDGFQAVADLLKLSTCLQELNLSKNSMGPKGALALAEGLAQTSSVKELCLNSNMLVGRKEEAHPESEEGMAALGNALRTNQSLATFSLRDNVIGPKGAAAFASGLVDNKTLTTLDISGNGVGDEGAKALAIVLTPHLEGVFNGSLNTLDLACNEIGPEGAKALAIALIPNAEGVLNGLHTLNLEGNYLRSEGTKALADLIALNPSLQSVIRTGPISSPVEARGADSLSQSALSTLDKGGGIESDRSRVEHGVDILRKRNVLIV</sequence>
<dbReference type="EMBL" id="LGRX02011308">
    <property type="protein sequence ID" value="KAK3269073.1"/>
    <property type="molecule type" value="Genomic_DNA"/>
</dbReference>
<keyword evidence="2" id="KW-0963">Cytoplasm</keyword>
<proteinExistence type="predicted"/>
<reference evidence="6 7" key="1">
    <citation type="journal article" date="2015" name="Genome Biol. Evol.">
        <title>Comparative Genomics of a Bacterivorous Green Alga Reveals Evolutionary Causalities and Consequences of Phago-Mixotrophic Mode of Nutrition.</title>
        <authorList>
            <person name="Burns J.A."/>
            <person name="Paasch A."/>
            <person name="Narechania A."/>
            <person name="Kim E."/>
        </authorList>
    </citation>
    <scope>NUCLEOTIDE SEQUENCE [LARGE SCALE GENOMIC DNA]</scope>
    <source>
        <strain evidence="6 7">PLY_AMNH</strain>
    </source>
</reference>
<feature type="region of interest" description="Disordered" evidence="5">
    <location>
        <begin position="79"/>
        <end position="148"/>
    </location>
</feature>
<dbReference type="Gene3D" id="3.40.50.10140">
    <property type="entry name" value="Toll/interleukin-1 receptor homology (TIR) domain"/>
    <property type="match status" value="1"/>
</dbReference>
<dbReference type="PANTHER" id="PTHR24107:SF2">
    <property type="entry name" value="NLR FAMILY CARD DOMAIN CONTAINING 3"/>
    <property type="match status" value="1"/>
</dbReference>
<dbReference type="InterPro" id="IPR011989">
    <property type="entry name" value="ARM-like"/>
</dbReference>
<dbReference type="InterPro" id="IPR032675">
    <property type="entry name" value="LRR_dom_sf"/>
</dbReference>
<dbReference type="GO" id="GO:0005930">
    <property type="term" value="C:axoneme"/>
    <property type="evidence" value="ECO:0007669"/>
    <property type="project" value="UniProtKB-SubCell"/>
</dbReference>
<evidence type="ECO:0000313" key="6">
    <source>
        <dbReference type="EMBL" id="KAK3269073.1"/>
    </source>
</evidence>
<dbReference type="InterPro" id="IPR001611">
    <property type="entry name" value="Leu-rich_rpt"/>
</dbReference>
<evidence type="ECO:0000256" key="3">
    <source>
        <dbReference type="ARBA" id="ARBA00022737"/>
    </source>
</evidence>
<dbReference type="Proteomes" id="UP001190700">
    <property type="component" value="Unassembled WGS sequence"/>
</dbReference>
<evidence type="ECO:0000313" key="7">
    <source>
        <dbReference type="Proteomes" id="UP001190700"/>
    </source>
</evidence>
<feature type="region of interest" description="Disordered" evidence="5">
    <location>
        <begin position="329"/>
        <end position="358"/>
    </location>
</feature>
<dbReference type="SMART" id="SM00368">
    <property type="entry name" value="LRR_RI"/>
    <property type="match status" value="21"/>
</dbReference>
<evidence type="ECO:0000256" key="2">
    <source>
        <dbReference type="ARBA" id="ARBA00022490"/>
    </source>
</evidence>
<dbReference type="Gene3D" id="1.25.10.10">
    <property type="entry name" value="Leucine-rich Repeat Variant"/>
    <property type="match status" value="3"/>
</dbReference>
<name>A0AAE0L1Y8_9CHLO</name>
<dbReference type="Pfam" id="PF13516">
    <property type="entry name" value="LRR_6"/>
    <property type="match status" value="8"/>
</dbReference>
<dbReference type="InterPro" id="IPR035897">
    <property type="entry name" value="Toll_tir_struct_dom_sf"/>
</dbReference>
<feature type="compositionally biased region" description="Polar residues" evidence="5">
    <location>
        <begin position="1118"/>
        <end position="1132"/>
    </location>
</feature>
<dbReference type="Gene3D" id="3.80.10.10">
    <property type="entry name" value="Ribonuclease Inhibitor"/>
    <property type="match status" value="8"/>
</dbReference>
<dbReference type="PANTHER" id="PTHR24107">
    <property type="entry name" value="YNEIN REGULATORY COMPLEX SUBUNIT 5"/>
    <property type="match status" value="1"/>
</dbReference>
<keyword evidence="4" id="KW-0206">Cytoskeleton</keyword>
<feature type="region of interest" description="Disordered" evidence="5">
    <location>
        <begin position="170"/>
        <end position="232"/>
    </location>
</feature>